<name>A0A9D1SQJ8_9CLOT</name>
<dbReference type="InterPro" id="IPR050256">
    <property type="entry name" value="Glycosyltransferase_2"/>
</dbReference>
<protein>
    <submittedName>
        <fullName evidence="2">Glycosyltransferase family 2 protein</fullName>
    </submittedName>
</protein>
<evidence type="ECO:0000313" key="2">
    <source>
        <dbReference type="EMBL" id="HIU92108.1"/>
    </source>
</evidence>
<dbReference type="CDD" id="cd04179">
    <property type="entry name" value="DPM_DPG-synthase_like"/>
    <property type="match status" value="1"/>
</dbReference>
<dbReference type="AlphaFoldDB" id="A0A9D1SQJ8"/>
<sequence length="230" mass="26342">MNKVSIIVPVFNEINTLDTILEKIENAPFCGLEKEIILVDDMSTDGTREHLKELESKYKVFYHDKNQGKGAAIRTGLAHITGDIMVIQDADLEYDPADYQDLVKLIVEDKADVVYGSRLTGAKPSRSFMFTHLLGNKLLTFTTNVLYGATLTDMETCYKAFRTSFLEGIQIKSDRFYFEPEITAKILKKKARLYELPISYYGREYNEGKKITWKDGIHAIIALIRFRFSD</sequence>
<dbReference type="Pfam" id="PF00535">
    <property type="entry name" value="Glycos_transf_2"/>
    <property type="match status" value="1"/>
</dbReference>
<reference evidence="2" key="2">
    <citation type="journal article" date="2021" name="PeerJ">
        <title>Extensive microbial diversity within the chicken gut microbiome revealed by metagenomics and culture.</title>
        <authorList>
            <person name="Gilroy R."/>
            <person name="Ravi A."/>
            <person name="Getino M."/>
            <person name="Pursley I."/>
            <person name="Horton D.L."/>
            <person name="Alikhan N.F."/>
            <person name="Baker D."/>
            <person name="Gharbi K."/>
            <person name="Hall N."/>
            <person name="Watson M."/>
            <person name="Adriaenssens E.M."/>
            <person name="Foster-Nyarko E."/>
            <person name="Jarju S."/>
            <person name="Secka A."/>
            <person name="Antonio M."/>
            <person name="Oren A."/>
            <person name="Chaudhuri R.R."/>
            <person name="La Ragione R."/>
            <person name="Hildebrand F."/>
            <person name="Pallen M.J."/>
        </authorList>
    </citation>
    <scope>NUCLEOTIDE SEQUENCE</scope>
    <source>
        <strain evidence="2">CHK154-7741</strain>
    </source>
</reference>
<dbReference type="Proteomes" id="UP000886748">
    <property type="component" value="Unassembled WGS sequence"/>
</dbReference>
<dbReference type="InterPro" id="IPR001173">
    <property type="entry name" value="Glyco_trans_2-like"/>
</dbReference>
<dbReference type="Gene3D" id="3.90.550.10">
    <property type="entry name" value="Spore Coat Polysaccharide Biosynthesis Protein SpsA, Chain A"/>
    <property type="match status" value="1"/>
</dbReference>
<dbReference type="PANTHER" id="PTHR48090:SF7">
    <property type="entry name" value="RFBJ PROTEIN"/>
    <property type="match status" value="1"/>
</dbReference>
<feature type="domain" description="Glycosyltransferase 2-like" evidence="1">
    <location>
        <begin position="5"/>
        <end position="167"/>
    </location>
</feature>
<proteinExistence type="predicted"/>
<organism evidence="2 3">
    <name type="scientific">Candidatus Limenecus avicola</name>
    <dbReference type="NCBI Taxonomy" id="2840847"/>
    <lineage>
        <taxon>Bacteria</taxon>
        <taxon>Bacillati</taxon>
        <taxon>Bacillota</taxon>
        <taxon>Clostridia</taxon>
        <taxon>Eubacteriales</taxon>
        <taxon>Clostridiaceae</taxon>
        <taxon>Clostridiaceae incertae sedis</taxon>
        <taxon>Candidatus Limenecus</taxon>
    </lineage>
</organism>
<gene>
    <name evidence="2" type="ORF">IAD26_03115</name>
</gene>
<dbReference type="EMBL" id="DVOD01000021">
    <property type="protein sequence ID" value="HIU92108.1"/>
    <property type="molecule type" value="Genomic_DNA"/>
</dbReference>
<evidence type="ECO:0000313" key="3">
    <source>
        <dbReference type="Proteomes" id="UP000886748"/>
    </source>
</evidence>
<comment type="caution">
    <text evidence="2">The sequence shown here is derived from an EMBL/GenBank/DDBJ whole genome shotgun (WGS) entry which is preliminary data.</text>
</comment>
<reference evidence="2" key="1">
    <citation type="submission" date="2020-10" db="EMBL/GenBank/DDBJ databases">
        <authorList>
            <person name="Gilroy R."/>
        </authorList>
    </citation>
    <scope>NUCLEOTIDE SEQUENCE</scope>
    <source>
        <strain evidence="2">CHK154-7741</strain>
    </source>
</reference>
<dbReference type="PANTHER" id="PTHR48090">
    <property type="entry name" value="UNDECAPRENYL-PHOSPHATE 4-DEOXY-4-FORMAMIDO-L-ARABINOSE TRANSFERASE-RELATED"/>
    <property type="match status" value="1"/>
</dbReference>
<dbReference type="SUPFAM" id="SSF53448">
    <property type="entry name" value="Nucleotide-diphospho-sugar transferases"/>
    <property type="match status" value="1"/>
</dbReference>
<evidence type="ECO:0000259" key="1">
    <source>
        <dbReference type="Pfam" id="PF00535"/>
    </source>
</evidence>
<dbReference type="InterPro" id="IPR029044">
    <property type="entry name" value="Nucleotide-diphossugar_trans"/>
</dbReference>
<accession>A0A9D1SQJ8</accession>